<organism evidence="9 10">
    <name type="scientific">Nephila pilipes</name>
    <name type="common">Giant wood spider</name>
    <name type="synonym">Nephila maculata</name>
    <dbReference type="NCBI Taxonomy" id="299642"/>
    <lineage>
        <taxon>Eukaryota</taxon>
        <taxon>Metazoa</taxon>
        <taxon>Ecdysozoa</taxon>
        <taxon>Arthropoda</taxon>
        <taxon>Chelicerata</taxon>
        <taxon>Arachnida</taxon>
        <taxon>Araneae</taxon>
        <taxon>Araneomorphae</taxon>
        <taxon>Entelegynae</taxon>
        <taxon>Araneoidea</taxon>
        <taxon>Nephilidae</taxon>
        <taxon>Nephila</taxon>
    </lineage>
</organism>
<evidence type="ECO:0000313" key="10">
    <source>
        <dbReference type="Proteomes" id="UP000887013"/>
    </source>
</evidence>
<dbReference type="GO" id="GO:0003779">
    <property type="term" value="F:actin binding"/>
    <property type="evidence" value="ECO:0007669"/>
    <property type="project" value="UniProtKB-KW"/>
</dbReference>
<keyword evidence="7" id="KW-0009">Actin-binding</keyword>
<dbReference type="Pfam" id="PF00063">
    <property type="entry name" value="Myosin_head"/>
    <property type="match status" value="1"/>
</dbReference>
<feature type="domain" description="Myosin motor" evidence="8">
    <location>
        <begin position="1"/>
        <end position="110"/>
    </location>
</feature>
<protein>
    <submittedName>
        <fullName evidence="9">Myosin-VIIa</fullName>
    </submittedName>
</protein>
<evidence type="ECO:0000313" key="9">
    <source>
        <dbReference type="EMBL" id="GFU20380.1"/>
    </source>
</evidence>
<evidence type="ECO:0000256" key="3">
    <source>
        <dbReference type="ARBA" id="ARBA00022741"/>
    </source>
</evidence>
<comment type="caution">
    <text evidence="9">The sequence shown here is derived from an EMBL/GenBank/DDBJ whole genome shotgun (WGS) entry which is preliminary data.</text>
</comment>
<keyword evidence="4" id="KW-0067">ATP-binding</keyword>
<dbReference type="InterPro" id="IPR027417">
    <property type="entry name" value="P-loop_NTPase"/>
</dbReference>
<evidence type="ECO:0000256" key="1">
    <source>
        <dbReference type="ARBA" id="ARBA00004496"/>
    </source>
</evidence>
<dbReference type="InterPro" id="IPR001609">
    <property type="entry name" value="Myosin_head_motor_dom-like"/>
</dbReference>
<dbReference type="Gene3D" id="3.40.850.10">
    <property type="entry name" value="Kinesin motor domain"/>
    <property type="match status" value="1"/>
</dbReference>
<dbReference type="GO" id="GO:0016459">
    <property type="term" value="C:myosin complex"/>
    <property type="evidence" value="ECO:0007669"/>
    <property type="project" value="UniProtKB-KW"/>
</dbReference>
<dbReference type="PROSITE" id="PS51456">
    <property type="entry name" value="MYOSIN_MOTOR"/>
    <property type="match status" value="1"/>
</dbReference>
<comment type="caution">
    <text evidence="7">Lacks conserved residue(s) required for the propagation of feature annotation.</text>
</comment>
<dbReference type="OrthoDB" id="312459at2759"/>
<evidence type="ECO:0000256" key="2">
    <source>
        <dbReference type="ARBA" id="ARBA00022490"/>
    </source>
</evidence>
<dbReference type="PANTHER" id="PTHR46049:SF5">
    <property type="entry name" value="PLECKSTRIN HOMOLOGY DOMAIN-CONTAINING FAMILY H MEMBER 3"/>
    <property type="match status" value="1"/>
</dbReference>
<dbReference type="GO" id="GO:0003774">
    <property type="term" value="F:cytoskeletal motor activity"/>
    <property type="evidence" value="ECO:0007669"/>
    <property type="project" value="InterPro"/>
</dbReference>
<proteinExistence type="inferred from homology"/>
<evidence type="ECO:0000256" key="4">
    <source>
        <dbReference type="ARBA" id="ARBA00022840"/>
    </source>
</evidence>
<dbReference type="AlphaFoldDB" id="A0A8X6QDZ6"/>
<evidence type="ECO:0000256" key="7">
    <source>
        <dbReference type="PROSITE-ProRule" id="PRU00782"/>
    </source>
</evidence>
<dbReference type="GO" id="GO:0005737">
    <property type="term" value="C:cytoplasm"/>
    <property type="evidence" value="ECO:0007669"/>
    <property type="project" value="UniProtKB-SubCell"/>
</dbReference>
<comment type="similarity">
    <text evidence="7">Belongs to the TRAFAC class myosin-kinesin ATPase superfamily. Myosin family.</text>
</comment>
<keyword evidence="10" id="KW-1185">Reference proteome</keyword>
<keyword evidence="5 7" id="KW-0518">Myosin</keyword>
<comment type="subcellular location">
    <subcellularLocation>
        <location evidence="1">Cytoplasm</location>
    </subcellularLocation>
</comment>
<dbReference type="FunFam" id="3.40.850.10:FF:000008">
    <property type="entry name" value="Putative unconventional myosin-IXa"/>
    <property type="match status" value="1"/>
</dbReference>
<gene>
    <name evidence="9" type="primary">ck</name>
    <name evidence="9" type="ORF">NPIL_444561</name>
</gene>
<dbReference type="GO" id="GO:0005524">
    <property type="term" value="F:ATP binding"/>
    <property type="evidence" value="ECO:0007669"/>
    <property type="project" value="UniProtKB-KW"/>
</dbReference>
<feature type="region of interest" description="Actin-binding" evidence="7">
    <location>
        <begin position="44"/>
        <end position="66"/>
    </location>
</feature>
<dbReference type="SUPFAM" id="SSF52540">
    <property type="entry name" value="P-loop containing nucleoside triphosphate hydrolases"/>
    <property type="match status" value="1"/>
</dbReference>
<evidence type="ECO:0000259" key="8">
    <source>
        <dbReference type="PROSITE" id="PS51456"/>
    </source>
</evidence>
<dbReference type="InterPro" id="IPR036961">
    <property type="entry name" value="Kinesin_motor_dom_sf"/>
</dbReference>
<dbReference type="PANTHER" id="PTHR46049">
    <property type="entry name" value="AGAP003327-PA"/>
    <property type="match status" value="1"/>
</dbReference>
<evidence type="ECO:0000256" key="6">
    <source>
        <dbReference type="ARBA" id="ARBA00023175"/>
    </source>
</evidence>
<keyword evidence="6" id="KW-0505">Motor protein</keyword>
<sequence length="110" mass="12830">MISKMFQELRDTAEAAKTISKSNGRFVTMKPRTPTVGARFHDSLQSLVDQMAKCHPWFVRCIKPNNEKAPMKFDMLIVLEQLRYSGMLETISIRKTGYPIRMKFQQFAER</sequence>
<keyword evidence="2" id="KW-0963">Cytoplasm</keyword>
<accession>A0A8X6QDZ6</accession>
<dbReference type="InterPro" id="IPR051724">
    <property type="entry name" value="Actin_motor_Myosin"/>
</dbReference>
<evidence type="ECO:0000256" key="5">
    <source>
        <dbReference type="ARBA" id="ARBA00023123"/>
    </source>
</evidence>
<keyword evidence="3" id="KW-0547">Nucleotide-binding</keyword>
<reference evidence="9" key="1">
    <citation type="submission" date="2020-08" db="EMBL/GenBank/DDBJ databases">
        <title>Multicomponent nature underlies the extraordinary mechanical properties of spider dragline silk.</title>
        <authorList>
            <person name="Kono N."/>
            <person name="Nakamura H."/>
            <person name="Mori M."/>
            <person name="Yoshida Y."/>
            <person name="Ohtoshi R."/>
            <person name="Malay A.D."/>
            <person name="Moran D.A.P."/>
            <person name="Tomita M."/>
            <person name="Numata K."/>
            <person name="Arakawa K."/>
        </authorList>
    </citation>
    <scope>NUCLEOTIDE SEQUENCE</scope>
</reference>
<dbReference type="Proteomes" id="UP000887013">
    <property type="component" value="Unassembled WGS sequence"/>
</dbReference>
<dbReference type="EMBL" id="BMAW01031280">
    <property type="protein sequence ID" value="GFU20380.1"/>
    <property type="molecule type" value="Genomic_DNA"/>
</dbReference>
<name>A0A8X6QDZ6_NEPPI</name>